<dbReference type="Gene3D" id="1.20.1540.10">
    <property type="entry name" value="Rhomboid-like"/>
    <property type="match status" value="1"/>
</dbReference>
<proteinExistence type="inferred from homology"/>
<keyword evidence="10 11" id="KW-0472">Membrane</keyword>
<evidence type="ECO:0000256" key="9">
    <source>
        <dbReference type="ARBA" id="ARBA00022989"/>
    </source>
</evidence>
<organism evidence="12 13">
    <name type="scientific">Babesia duncani</name>
    <dbReference type="NCBI Taxonomy" id="323732"/>
    <lineage>
        <taxon>Eukaryota</taxon>
        <taxon>Sar</taxon>
        <taxon>Alveolata</taxon>
        <taxon>Apicomplexa</taxon>
        <taxon>Aconoidasida</taxon>
        <taxon>Piroplasmida</taxon>
        <taxon>Babesiidae</taxon>
        <taxon>Babesia</taxon>
    </lineage>
</organism>
<feature type="transmembrane region" description="Helical" evidence="11">
    <location>
        <begin position="117"/>
        <end position="141"/>
    </location>
</feature>
<keyword evidence="5" id="KW-0645">Protease</keyword>
<keyword evidence="6 11" id="KW-0812">Transmembrane</keyword>
<comment type="catalytic activity">
    <reaction evidence="1">
        <text>Cleaves type-1 transmembrane domains using a catalytic dyad composed of serine and histidine that are contributed by different transmembrane domains.</text>
        <dbReference type="EC" id="3.4.21.105"/>
    </reaction>
</comment>
<keyword evidence="7" id="KW-0378">Hydrolase</keyword>
<dbReference type="GO" id="GO:0008236">
    <property type="term" value="F:serine-type peptidase activity"/>
    <property type="evidence" value="ECO:0007669"/>
    <property type="project" value="UniProtKB-KW"/>
</dbReference>
<keyword evidence="8" id="KW-0720">Serine protease</keyword>
<accession>A0AAD9PIJ9</accession>
<reference evidence="12" key="1">
    <citation type="journal article" date="2023" name="Nat. Microbiol.">
        <title>Babesia duncani multi-omics identifies virulence factors and drug targets.</title>
        <authorList>
            <person name="Singh P."/>
            <person name="Lonardi S."/>
            <person name="Liang Q."/>
            <person name="Vydyam P."/>
            <person name="Khabirova E."/>
            <person name="Fang T."/>
            <person name="Gihaz S."/>
            <person name="Thekkiniath J."/>
            <person name="Munshi M."/>
            <person name="Abel S."/>
            <person name="Ciampossin L."/>
            <person name="Batugedara G."/>
            <person name="Gupta M."/>
            <person name="Lu X.M."/>
            <person name="Lenz T."/>
            <person name="Chakravarty S."/>
            <person name="Cornillot E."/>
            <person name="Hu Y."/>
            <person name="Ma W."/>
            <person name="Gonzalez L.M."/>
            <person name="Sanchez S."/>
            <person name="Estrada K."/>
            <person name="Sanchez-Flores A."/>
            <person name="Montero E."/>
            <person name="Harb O.S."/>
            <person name="Le Roch K.G."/>
            <person name="Mamoun C.B."/>
        </authorList>
    </citation>
    <scope>NUCLEOTIDE SEQUENCE</scope>
    <source>
        <strain evidence="12">WA1</strain>
    </source>
</reference>
<evidence type="ECO:0000256" key="8">
    <source>
        <dbReference type="ARBA" id="ARBA00022825"/>
    </source>
</evidence>
<evidence type="ECO:0000256" key="2">
    <source>
        <dbReference type="ARBA" id="ARBA00004141"/>
    </source>
</evidence>
<keyword evidence="9 11" id="KW-1133">Transmembrane helix</keyword>
<evidence type="ECO:0000256" key="10">
    <source>
        <dbReference type="ARBA" id="ARBA00023136"/>
    </source>
</evidence>
<comment type="subcellular location">
    <subcellularLocation>
        <location evidence="2">Membrane</location>
        <topology evidence="2">Multi-pass membrane protein</topology>
    </subcellularLocation>
</comment>
<evidence type="ECO:0000256" key="3">
    <source>
        <dbReference type="ARBA" id="ARBA00009045"/>
    </source>
</evidence>
<dbReference type="AlphaFoldDB" id="A0AAD9PIJ9"/>
<evidence type="ECO:0000256" key="4">
    <source>
        <dbReference type="ARBA" id="ARBA00013039"/>
    </source>
</evidence>
<dbReference type="KEGG" id="bdw:94337512"/>
<name>A0AAD9PIJ9_9APIC</name>
<dbReference type="InterPro" id="IPR002610">
    <property type="entry name" value="Peptidase_S54_rhomboid-like"/>
</dbReference>
<dbReference type="EMBL" id="JALLKP010000004">
    <property type="protein sequence ID" value="KAK2195539.1"/>
    <property type="molecule type" value="Genomic_DNA"/>
</dbReference>
<comment type="similarity">
    <text evidence="3">Belongs to the peptidase S54 family.</text>
</comment>
<dbReference type="PANTHER" id="PTHR22936:SF69">
    <property type="entry name" value="RHOMBOID-LIKE PROTEIN"/>
    <property type="match status" value="1"/>
</dbReference>
<evidence type="ECO:0000256" key="7">
    <source>
        <dbReference type="ARBA" id="ARBA00022801"/>
    </source>
</evidence>
<dbReference type="GeneID" id="94337512"/>
<evidence type="ECO:0000256" key="6">
    <source>
        <dbReference type="ARBA" id="ARBA00022692"/>
    </source>
</evidence>
<evidence type="ECO:0000313" key="13">
    <source>
        <dbReference type="Proteomes" id="UP001214638"/>
    </source>
</evidence>
<dbReference type="GO" id="GO:0006508">
    <property type="term" value="P:proteolysis"/>
    <property type="evidence" value="ECO:0007669"/>
    <property type="project" value="UniProtKB-KW"/>
</dbReference>
<dbReference type="PANTHER" id="PTHR22936">
    <property type="entry name" value="RHOMBOID-RELATED"/>
    <property type="match status" value="1"/>
</dbReference>
<dbReference type="RefSeq" id="XP_067802382.1">
    <property type="nucleotide sequence ID" value="XM_067948231.1"/>
</dbReference>
<protein>
    <recommendedName>
        <fullName evidence="4">rhomboid protease</fullName>
        <ecNumber evidence="4">3.4.21.105</ecNumber>
    </recommendedName>
</protein>
<sequence length="280" mass="31599">MGILSQARVTRMLKAAPINIENIRAIVCTASADNACAMDFVKNYVPLLAHGNAHVDIKTQQNTSSSHDSCSVKLIKLVVNRRSPINPLSLLPIGKKPKDVKNNRRITNDPTLKNNPVYGRLAFCISMTAMLFIVFIAELVFNKLTFNGRCLSNVLYPQVKPSNATGPYMVEVGYGACEYNLQTDARKIFFVGTATDDKGWPRSMVQDFRNVGSRGYIDGPNGRIFEHIGGLNTNKIRTYNEHFRLFWSIFLHGSWKHLIMNILGQLQSLWIIEPARFQYF</sequence>
<evidence type="ECO:0000256" key="11">
    <source>
        <dbReference type="SAM" id="Phobius"/>
    </source>
</evidence>
<evidence type="ECO:0000256" key="1">
    <source>
        <dbReference type="ARBA" id="ARBA00000156"/>
    </source>
</evidence>
<dbReference type="InterPro" id="IPR035952">
    <property type="entry name" value="Rhomboid-like_sf"/>
</dbReference>
<dbReference type="SUPFAM" id="SSF144091">
    <property type="entry name" value="Rhomboid-like"/>
    <property type="match status" value="1"/>
</dbReference>
<evidence type="ECO:0000256" key="5">
    <source>
        <dbReference type="ARBA" id="ARBA00022670"/>
    </source>
</evidence>
<gene>
    <name evidence="12" type="ORF">BdWA1_003215</name>
</gene>
<dbReference type="EC" id="3.4.21.105" evidence="4"/>
<dbReference type="GO" id="GO:0016020">
    <property type="term" value="C:membrane"/>
    <property type="evidence" value="ECO:0007669"/>
    <property type="project" value="UniProtKB-SubCell"/>
</dbReference>
<comment type="caution">
    <text evidence="12">The sequence shown here is derived from an EMBL/GenBank/DDBJ whole genome shotgun (WGS) entry which is preliminary data.</text>
</comment>
<evidence type="ECO:0000313" key="12">
    <source>
        <dbReference type="EMBL" id="KAK2195539.1"/>
    </source>
</evidence>
<keyword evidence="13" id="KW-1185">Reference proteome</keyword>
<dbReference type="Proteomes" id="UP001214638">
    <property type="component" value="Unassembled WGS sequence"/>
</dbReference>